<feature type="transmembrane region" description="Helical" evidence="1">
    <location>
        <begin position="102"/>
        <end position="119"/>
    </location>
</feature>
<dbReference type="RefSeq" id="WP_290362537.1">
    <property type="nucleotide sequence ID" value="NZ_JAUFQU010000001.1"/>
</dbReference>
<accession>A0ABT8CTE9</accession>
<name>A0ABT8CTE9_9FLAO</name>
<dbReference type="Proteomes" id="UP001242368">
    <property type="component" value="Unassembled WGS sequence"/>
</dbReference>
<feature type="transmembrane region" description="Helical" evidence="1">
    <location>
        <begin position="228"/>
        <end position="245"/>
    </location>
</feature>
<gene>
    <name evidence="2" type="ORF">QW060_04905</name>
    <name evidence="3" type="ORF">QW060_19195</name>
</gene>
<dbReference type="EMBL" id="JAUFQU010000020">
    <property type="protein sequence ID" value="MDN3709163.1"/>
    <property type="molecule type" value="Genomic_DNA"/>
</dbReference>
<sequence>MSARPLYVKVFDLYLNSSIHVGIATSALVQMTYYFAAIPSDLTVLLFIFSGTVFSYNVIKYAPYISKKGLPTLSLKIISILTVFAALSASYTFVFLNTAAKTGIAVIGLLCLFYLIPIAKNKSNLRNLAGIKIYIVSFCWAAVTLIIPLLNADIAISNDIFYKFLQRFILTLILILIFEINDLKYDDIRLRTVPQTIGVPKTKSLIYFLLLAFYGLEFLKIGYYEYQWFINLILISITGVFTFFANAQQSKYYTLFWVESLPIVWYLLVLLLGNK</sequence>
<feature type="transmembrane region" description="Helical" evidence="1">
    <location>
        <begin position="252"/>
        <end position="272"/>
    </location>
</feature>
<protein>
    <recommendedName>
        <fullName evidence="5">Prenyltransferase</fullName>
    </recommendedName>
</protein>
<keyword evidence="1" id="KW-0812">Transmembrane</keyword>
<proteinExistence type="predicted"/>
<dbReference type="EMBL" id="JAUFQU010000001">
    <property type="protein sequence ID" value="MDN3706465.1"/>
    <property type="molecule type" value="Genomic_DNA"/>
</dbReference>
<feature type="transmembrane region" description="Helical" evidence="1">
    <location>
        <begin position="131"/>
        <end position="152"/>
    </location>
</feature>
<organism evidence="2 4">
    <name type="scientific">Paenimyroides ceti</name>
    <dbReference type="NCBI Taxonomy" id="395087"/>
    <lineage>
        <taxon>Bacteria</taxon>
        <taxon>Pseudomonadati</taxon>
        <taxon>Bacteroidota</taxon>
        <taxon>Flavobacteriia</taxon>
        <taxon>Flavobacteriales</taxon>
        <taxon>Flavobacteriaceae</taxon>
        <taxon>Paenimyroides</taxon>
    </lineage>
</organism>
<feature type="transmembrane region" description="Helical" evidence="1">
    <location>
        <begin position="204"/>
        <end position="222"/>
    </location>
</feature>
<keyword evidence="1" id="KW-0472">Membrane</keyword>
<keyword evidence="4" id="KW-1185">Reference proteome</keyword>
<reference evidence="4" key="2">
    <citation type="journal article" date="2019" name="Int. J. Syst. Evol. Microbiol.">
        <title>The Global Catalogue of Microorganisms (GCM) 10K type strain sequencing project: providing services to taxonomists for standard genome sequencing and annotation.</title>
        <authorList>
            <consortium name="The Broad Institute Genomics Platform"/>
            <consortium name="The Broad Institute Genome Sequencing Center for Infectious Disease"/>
            <person name="Wu L."/>
            <person name="Ma J."/>
        </authorList>
    </citation>
    <scope>NUCLEOTIDE SEQUENCE [LARGE SCALE GENOMIC DNA]</scope>
    <source>
        <strain evidence="4">CECT 7184</strain>
    </source>
</reference>
<feature type="transmembrane region" description="Helical" evidence="1">
    <location>
        <begin position="42"/>
        <end position="61"/>
    </location>
</feature>
<feature type="transmembrane region" description="Helical" evidence="1">
    <location>
        <begin position="73"/>
        <end position="96"/>
    </location>
</feature>
<evidence type="ECO:0000256" key="1">
    <source>
        <dbReference type="SAM" id="Phobius"/>
    </source>
</evidence>
<evidence type="ECO:0008006" key="5">
    <source>
        <dbReference type="Google" id="ProtNLM"/>
    </source>
</evidence>
<feature type="transmembrane region" description="Helical" evidence="1">
    <location>
        <begin position="164"/>
        <end position="183"/>
    </location>
</feature>
<comment type="caution">
    <text evidence="2">The sequence shown here is derived from an EMBL/GenBank/DDBJ whole genome shotgun (WGS) entry which is preliminary data.</text>
</comment>
<evidence type="ECO:0000313" key="4">
    <source>
        <dbReference type="Proteomes" id="UP001242368"/>
    </source>
</evidence>
<feature type="transmembrane region" description="Helical" evidence="1">
    <location>
        <begin position="12"/>
        <end position="36"/>
    </location>
</feature>
<keyword evidence="1" id="KW-1133">Transmembrane helix</keyword>
<reference evidence="2" key="3">
    <citation type="submission" date="2023-06" db="EMBL/GenBank/DDBJ databases">
        <authorList>
            <person name="Lucena T."/>
            <person name="Sun Q."/>
        </authorList>
    </citation>
    <scope>NUCLEOTIDE SEQUENCE</scope>
    <source>
        <strain evidence="2">CECT 7184</strain>
    </source>
</reference>
<evidence type="ECO:0000313" key="3">
    <source>
        <dbReference type="EMBL" id="MDN3709163.1"/>
    </source>
</evidence>
<evidence type="ECO:0000313" key="2">
    <source>
        <dbReference type="EMBL" id="MDN3706465.1"/>
    </source>
</evidence>
<reference evidence="2" key="1">
    <citation type="journal article" date="2014" name="Int. J. Syst. Evol. Microbiol.">
        <title>Complete genome of a new Firmicutes species belonging to the dominant human colonic microbiota ('Ruminococcus bicirculans') reveals two chromosomes and a selective capacity to utilize plant glucans.</title>
        <authorList>
            <consortium name="NISC Comparative Sequencing Program"/>
            <person name="Wegmann U."/>
            <person name="Louis P."/>
            <person name="Goesmann A."/>
            <person name="Henrissat B."/>
            <person name="Duncan S.H."/>
            <person name="Flint H.J."/>
        </authorList>
    </citation>
    <scope>NUCLEOTIDE SEQUENCE</scope>
    <source>
        <strain evidence="2">CECT 7184</strain>
    </source>
</reference>